<keyword evidence="1" id="KW-1133">Transmembrane helix</keyword>
<dbReference type="RefSeq" id="WP_379742989.1">
    <property type="nucleotide sequence ID" value="NZ_JBHSVN010000001.1"/>
</dbReference>
<name>A0ABD5UTQ9_9EURY</name>
<dbReference type="Proteomes" id="UP001596296">
    <property type="component" value="Unassembled WGS sequence"/>
</dbReference>
<dbReference type="Pfam" id="PF09858">
    <property type="entry name" value="DUF2085"/>
    <property type="match status" value="1"/>
</dbReference>
<dbReference type="InterPro" id="IPR019206">
    <property type="entry name" value="DUF2085_TM"/>
</dbReference>
<feature type="transmembrane region" description="Helical" evidence="1">
    <location>
        <begin position="102"/>
        <end position="123"/>
    </location>
</feature>
<evidence type="ECO:0000313" key="2">
    <source>
        <dbReference type="EMBL" id="MFC6892568.1"/>
    </source>
</evidence>
<evidence type="ECO:0000313" key="3">
    <source>
        <dbReference type="Proteomes" id="UP001596296"/>
    </source>
</evidence>
<accession>A0ABD5UTQ9</accession>
<organism evidence="2 3">
    <name type="scientific">Halopenitus salinus</name>
    <dbReference type="NCBI Taxonomy" id="1198295"/>
    <lineage>
        <taxon>Archaea</taxon>
        <taxon>Methanobacteriati</taxon>
        <taxon>Methanobacteriota</taxon>
        <taxon>Stenosarchaea group</taxon>
        <taxon>Halobacteria</taxon>
        <taxon>Halobacteriales</taxon>
        <taxon>Haloferacaceae</taxon>
        <taxon>Halopenitus</taxon>
    </lineage>
</organism>
<reference evidence="2 3" key="1">
    <citation type="journal article" date="2019" name="Int. J. Syst. Evol. Microbiol.">
        <title>The Global Catalogue of Microorganisms (GCM) 10K type strain sequencing project: providing services to taxonomists for standard genome sequencing and annotation.</title>
        <authorList>
            <consortium name="The Broad Institute Genomics Platform"/>
            <consortium name="The Broad Institute Genome Sequencing Center for Infectious Disease"/>
            <person name="Wu L."/>
            <person name="Ma J."/>
        </authorList>
    </citation>
    <scope>NUCLEOTIDE SEQUENCE [LARGE SCALE GENOMIC DNA]</scope>
    <source>
        <strain evidence="2 3">SKJ47</strain>
    </source>
</reference>
<dbReference type="EMBL" id="JBHSXL010000006">
    <property type="protein sequence ID" value="MFC6892568.1"/>
    <property type="molecule type" value="Genomic_DNA"/>
</dbReference>
<gene>
    <name evidence="2" type="ORF">ACFQE9_08110</name>
</gene>
<feature type="transmembrane region" description="Helical" evidence="1">
    <location>
        <begin position="129"/>
        <end position="146"/>
    </location>
</feature>
<sequence>MNHDVLRRELREGLAETRRYLLSHHEPAEYDRCHRLRVGSRTVHLCARCSGIYPGILAGIAIFLLGVGSSGIQIAAIAVLPLFALVDWAATTFRPITGSNRIRTITGGLLGIAYGLGLGRLLLGGDLRVLAVGVGYGVLAAVLLVWERRGESEAD</sequence>
<feature type="transmembrane region" description="Helical" evidence="1">
    <location>
        <begin position="71"/>
        <end position="90"/>
    </location>
</feature>
<keyword evidence="1" id="KW-0812">Transmembrane</keyword>
<evidence type="ECO:0000256" key="1">
    <source>
        <dbReference type="SAM" id="Phobius"/>
    </source>
</evidence>
<keyword evidence="1" id="KW-0472">Membrane</keyword>
<proteinExistence type="predicted"/>
<keyword evidence="3" id="KW-1185">Reference proteome</keyword>
<feature type="transmembrane region" description="Helical" evidence="1">
    <location>
        <begin position="45"/>
        <end position="65"/>
    </location>
</feature>
<protein>
    <submittedName>
        <fullName evidence="2">DUF2085 domain-containing protein</fullName>
    </submittedName>
</protein>
<comment type="caution">
    <text evidence="2">The sequence shown here is derived from an EMBL/GenBank/DDBJ whole genome shotgun (WGS) entry which is preliminary data.</text>
</comment>
<dbReference type="AlphaFoldDB" id="A0ABD5UTQ9"/>